<feature type="zinc finger region" description="C3H1-type" evidence="5">
    <location>
        <begin position="167"/>
        <end position="195"/>
    </location>
</feature>
<dbReference type="Gene3D" id="4.10.1000.10">
    <property type="entry name" value="Zinc finger, CCCH-type"/>
    <property type="match status" value="2"/>
</dbReference>
<proteinExistence type="predicted"/>
<organism evidence="8 9">
    <name type="scientific">Penaeus vannamei</name>
    <name type="common">Whiteleg shrimp</name>
    <name type="synonym">Litopenaeus vannamei</name>
    <dbReference type="NCBI Taxonomy" id="6689"/>
    <lineage>
        <taxon>Eukaryota</taxon>
        <taxon>Metazoa</taxon>
        <taxon>Ecdysozoa</taxon>
        <taxon>Arthropoda</taxon>
        <taxon>Crustacea</taxon>
        <taxon>Multicrustacea</taxon>
        <taxon>Malacostraca</taxon>
        <taxon>Eumalacostraca</taxon>
        <taxon>Eucarida</taxon>
        <taxon>Decapoda</taxon>
        <taxon>Dendrobranchiata</taxon>
        <taxon>Penaeoidea</taxon>
        <taxon>Penaeidae</taxon>
        <taxon>Penaeus</taxon>
    </lineage>
</organism>
<feature type="region of interest" description="Disordered" evidence="6">
    <location>
        <begin position="105"/>
        <end position="128"/>
    </location>
</feature>
<protein>
    <recommendedName>
        <fullName evidence="7">C3H1-type domain-containing protein</fullName>
    </recommendedName>
</protein>
<comment type="caution">
    <text evidence="8">The sequence shown here is derived from an EMBL/GenBank/DDBJ whole genome shotgun (WGS) entry which is preliminary data.</text>
</comment>
<sequence>MATRGPISGGARDSVGTEAACLFIAFPRRLGLEGARRRRGEATVLRARWDGRDVDHKAVGGHLPLSKRNSTPVGAAIPTSSAHAQLLQQAHAAKASLAPMEPQNLHRRLDRSHSEPVKSGDARQPNSSRYKTELCRPFEENGHCKYGEKCQFAHGQLELRTLTRHPKYKTELCRTFHTIGFCPYGPRCHFIHNAEERRGSNAGAPGSAPHAPLSPKGSLGGSAYPAHAPLSRQQVFHMSSAMGGPLGSTAESPSPPASFHGSPTSSAGSFFDDSFTLFAGGSYGLAGAKSFLDGLTVGLGSTGMAAGPGSPGGSSCSGGNGRPLSEFDMVREGALLSLAGLDTPPDVRAHALPAHGDKRPPLDAPQQLKFGVIVTGVEAQGRRDG</sequence>
<keyword evidence="9" id="KW-1185">Reference proteome</keyword>
<dbReference type="GO" id="GO:0008270">
    <property type="term" value="F:zinc ion binding"/>
    <property type="evidence" value="ECO:0007669"/>
    <property type="project" value="UniProtKB-KW"/>
</dbReference>
<evidence type="ECO:0000256" key="4">
    <source>
        <dbReference type="ARBA" id="ARBA00022833"/>
    </source>
</evidence>
<keyword evidence="3 5" id="KW-0863">Zinc-finger</keyword>
<evidence type="ECO:0000313" key="9">
    <source>
        <dbReference type="Proteomes" id="UP000283509"/>
    </source>
</evidence>
<dbReference type="PROSITE" id="PS50103">
    <property type="entry name" value="ZF_C3H1"/>
    <property type="match status" value="2"/>
</dbReference>
<dbReference type="FunFam" id="4.10.1000.10:FF:000001">
    <property type="entry name" value="zinc finger CCCH domain-containing protein 15-like"/>
    <property type="match status" value="1"/>
</dbReference>
<evidence type="ECO:0000259" key="7">
    <source>
        <dbReference type="PROSITE" id="PS50103"/>
    </source>
</evidence>
<dbReference type="SUPFAM" id="SSF90229">
    <property type="entry name" value="CCCH zinc finger"/>
    <property type="match status" value="2"/>
</dbReference>
<dbReference type="Pfam" id="PF00642">
    <property type="entry name" value="zf-CCCH"/>
    <property type="match status" value="2"/>
</dbReference>
<reference evidence="8 9" key="1">
    <citation type="submission" date="2018-04" db="EMBL/GenBank/DDBJ databases">
        <authorList>
            <person name="Zhang X."/>
            <person name="Yuan J."/>
            <person name="Li F."/>
            <person name="Xiang J."/>
        </authorList>
    </citation>
    <scope>NUCLEOTIDE SEQUENCE [LARGE SCALE GENOMIC DNA]</scope>
    <source>
        <tissue evidence="8">Muscle</tissue>
    </source>
</reference>
<evidence type="ECO:0000256" key="6">
    <source>
        <dbReference type="SAM" id="MobiDB-lite"/>
    </source>
</evidence>
<dbReference type="FunFam" id="4.10.1000.10:FF:000002">
    <property type="entry name" value="Zinc finger protein 36, C3H1 type-like 1"/>
    <property type="match status" value="1"/>
</dbReference>
<dbReference type="STRING" id="6689.A0A423U2J5"/>
<evidence type="ECO:0000256" key="2">
    <source>
        <dbReference type="ARBA" id="ARBA00022737"/>
    </source>
</evidence>
<accession>A0A423U2J5</accession>
<feature type="zinc finger region" description="C3H1-type" evidence="5">
    <location>
        <begin position="129"/>
        <end position="157"/>
    </location>
</feature>
<dbReference type="Proteomes" id="UP000283509">
    <property type="component" value="Unassembled WGS sequence"/>
</dbReference>
<evidence type="ECO:0000256" key="3">
    <source>
        <dbReference type="ARBA" id="ARBA00022771"/>
    </source>
</evidence>
<feature type="compositionally biased region" description="Basic and acidic residues" evidence="6">
    <location>
        <begin position="111"/>
        <end position="121"/>
    </location>
</feature>
<feature type="domain" description="C3H1-type" evidence="7">
    <location>
        <begin position="167"/>
        <end position="195"/>
    </location>
</feature>
<evidence type="ECO:0000256" key="1">
    <source>
        <dbReference type="ARBA" id="ARBA00022723"/>
    </source>
</evidence>
<dbReference type="InterPro" id="IPR045877">
    <property type="entry name" value="ZFP36-like"/>
</dbReference>
<dbReference type="PANTHER" id="PTHR12547:SF18">
    <property type="entry name" value="PROTEIN TIS11"/>
    <property type="match status" value="1"/>
</dbReference>
<dbReference type="InterPro" id="IPR000571">
    <property type="entry name" value="Znf_CCCH"/>
</dbReference>
<dbReference type="EMBL" id="QCYY01000760">
    <property type="protein sequence ID" value="ROT82898.1"/>
    <property type="molecule type" value="Genomic_DNA"/>
</dbReference>
<evidence type="ECO:0000256" key="5">
    <source>
        <dbReference type="PROSITE-ProRule" id="PRU00723"/>
    </source>
</evidence>
<evidence type="ECO:0000313" key="8">
    <source>
        <dbReference type="EMBL" id="ROT82898.1"/>
    </source>
</evidence>
<dbReference type="OrthoDB" id="410307at2759"/>
<reference evidence="8 9" key="2">
    <citation type="submission" date="2019-01" db="EMBL/GenBank/DDBJ databases">
        <title>The decoding of complex shrimp genome reveals the adaptation for benthos swimmer, frequently molting mechanism and breeding impact on genome.</title>
        <authorList>
            <person name="Sun Y."/>
            <person name="Gao Y."/>
            <person name="Yu Y."/>
        </authorList>
    </citation>
    <scope>NUCLEOTIDE SEQUENCE [LARGE SCALE GENOMIC DNA]</scope>
    <source>
        <tissue evidence="8">Muscle</tissue>
    </source>
</reference>
<dbReference type="AlphaFoldDB" id="A0A423U2J5"/>
<keyword evidence="4 5" id="KW-0862">Zinc</keyword>
<feature type="region of interest" description="Disordered" evidence="6">
    <location>
        <begin position="240"/>
        <end position="265"/>
    </location>
</feature>
<dbReference type="GO" id="GO:0003729">
    <property type="term" value="F:mRNA binding"/>
    <property type="evidence" value="ECO:0007669"/>
    <property type="project" value="InterPro"/>
</dbReference>
<feature type="region of interest" description="Disordered" evidence="6">
    <location>
        <begin position="199"/>
        <end position="225"/>
    </location>
</feature>
<gene>
    <name evidence="8" type="ORF">C7M84_023926</name>
</gene>
<keyword evidence="2" id="KW-0677">Repeat</keyword>
<name>A0A423U2J5_PENVA</name>
<dbReference type="PANTHER" id="PTHR12547">
    <property type="entry name" value="CCCH ZINC FINGER/TIS11-RELATED"/>
    <property type="match status" value="1"/>
</dbReference>
<dbReference type="SMART" id="SM00356">
    <property type="entry name" value="ZnF_C3H1"/>
    <property type="match status" value="2"/>
</dbReference>
<dbReference type="InterPro" id="IPR036855">
    <property type="entry name" value="Znf_CCCH_sf"/>
</dbReference>
<feature type="domain" description="C3H1-type" evidence="7">
    <location>
        <begin position="129"/>
        <end position="157"/>
    </location>
</feature>
<keyword evidence="1 5" id="KW-0479">Metal-binding</keyword>